<gene>
    <name evidence="1" type="ORF">Tco_0679231</name>
</gene>
<proteinExistence type="predicted"/>
<dbReference type="EMBL" id="BQNB010009521">
    <property type="protein sequence ID" value="GJS64667.1"/>
    <property type="molecule type" value="Genomic_DNA"/>
</dbReference>
<dbReference type="InterPro" id="IPR032567">
    <property type="entry name" value="RTL1-rel"/>
</dbReference>
<dbReference type="CDD" id="cd00303">
    <property type="entry name" value="retropepsin_like"/>
    <property type="match status" value="1"/>
</dbReference>
<keyword evidence="2" id="KW-1185">Reference proteome</keyword>
<evidence type="ECO:0000313" key="1">
    <source>
        <dbReference type="EMBL" id="GJS64667.1"/>
    </source>
</evidence>
<reference evidence="1" key="2">
    <citation type="submission" date="2022-01" db="EMBL/GenBank/DDBJ databases">
        <authorList>
            <person name="Yamashiro T."/>
            <person name="Shiraishi A."/>
            <person name="Satake H."/>
            <person name="Nakayama K."/>
        </authorList>
    </citation>
    <scope>NUCLEOTIDE SEQUENCE</scope>
</reference>
<dbReference type="Proteomes" id="UP001151760">
    <property type="component" value="Unassembled WGS sequence"/>
</dbReference>
<reference evidence="1" key="1">
    <citation type="journal article" date="2022" name="Int. J. Mol. Sci.">
        <title>Draft Genome of Tanacetum Coccineum: Genomic Comparison of Closely Related Tanacetum-Family Plants.</title>
        <authorList>
            <person name="Yamashiro T."/>
            <person name="Shiraishi A."/>
            <person name="Nakayama K."/>
            <person name="Satake H."/>
        </authorList>
    </citation>
    <scope>NUCLEOTIDE SEQUENCE</scope>
</reference>
<organism evidence="1 2">
    <name type="scientific">Tanacetum coccineum</name>
    <dbReference type="NCBI Taxonomy" id="301880"/>
    <lineage>
        <taxon>Eukaryota</taxon>
        <taxon>Viridiplantae</taxon>
        <taxon>Streptophyta</taxon>
        <taxon>Embryophyta</taxon>
        <taxon>Tracheophyta</taxon>
        <taxon>Spermatophyta</taxon>
        <taxon>Magnoliopsida</taxon>
        <taxon>eudicotyledons</taxon>
        <taxon>Gunneridae</taxon>
        <taxon>Pentapetalae</taxon>
        <taxon>asterids</taxon>
        <taxon>campanulids</taxon>
        <taxon>Asterales</taxon>
        <taxon>Asteraceae</taxon>
        <taxon>Asteroideae</taxon>
        <taxon>Anthemideae</taxon>
        <taxon>Anthemidinae</taxon>
        <taxon>Tanacetum</taxon>
    </lineage>
</organism>
<dbReference type="PANTHER" id="PTHR15503">
    <property type="entry name" value="LDOC1 RELATED"/>
    <property type="match status" value="1"/>
</dbReference>
<dbReference type="Gene3D" id="4.10.60.10">
    <property type="entry name" value="Zinc finger, CCHC-type"/>
    <property type="match status" value="1"/>
</dbReference>
<dbReference type="Pfam" id="PF08284">
    <property type="entry name" value="RVP_2"/>
    <property type="match status" value="1"/>
</dbReference>
<name>A0ABQ4XHD7_9ASTR</name>
<protein>
    <recommendedName>
        <fullName evidence="3">CCHC-type domain-containing protein</fullName>
    </recommendedName>
</protein>
<dbReference type="PANTHER" id="PTHR15503:SF45">
    <property type="entry name" value="RNA-DIRECTED DNA POLYMERASE HOMOLOG"/>
    <property type="match status" value="1"/>
</dbReference>
<evidence type="ECO:0000313" key="2">
    <source>
        <dbReference type="Proteomes" id="UP001151760"/>
    </source>
</evidence>
<comment type="caution">
    <text evidence="1">The sequence shown here is derived from an EMBL/GenBank/DDBJ whole genome shotgun (WGS) entry which is preliminary data.</text>
</comment>
<accession>A0ABQ4XHD7</accession>
<sequence length="212" mass="24038">MEALEQLKFVSGLVPSIPKSMAYFCNIANHVKLAILNIMPFVEGKLPTGHFAKVCKNKEGNGNNRRRSSCYECGSLDHIQNVCPRLNKAHNNNKNNVGNPRATARNRVYTIRVEEAMQNQNVVTGTFILNDHFVSVLFDSSSDRSFVSLEIRPLLEQKSESLEETYTIEYANGHEYEATEILLNCKLNLNDELFNIDLITIELKNFNVTPPF</sequence>
<evidence type="ECO:0008006" key="3">
    <source>
        <dbReference type="Google" id="ProtNLM"/>
    </source>
</evidence>